<dbReference type="AlphaFoldDB" id="G8BXP0"/>
<organism evidence="2 3">
    <name type="scientific">Tetrapisispora phaffii (strain ATCC 24235 / CBS 4417 / NBRC 1672 / NRRL Y-8282 / UCD 70-5)</name>
    <name type="common">Yeast</name>
    <name type="synonym">Fabospora phaffii</name>
    <dbReference type="NCBI Taxonomy" id="1071381"/>
    <lineage>
        <taxon>Eukaryota</taxon>
        <taxon>Fungi</taxon>
        <taxon>Dikarya</taxon>
        <taxon>Ascomycota</taxon>
        <taxon>Saccharomycotina</taxon>
        <taxon>Saccharomycetes</taxon>
        <taxon>Saccharomycetales</taxon>
        <taxon>Saccharomycetaceae</taxon>
        <taxon>Tetrapisispora</taxon>
    </lineage>
</organism>
<dbReference type="RefSeq" id="XP_003687102.1">
    <property type="nucleotide sequence ID" value="XM_003687054.1"/>
</dbReference>
<dbReference type="OrthoDB" id="4082971at2759"/>
<dbReference type="EMBL" id="HE612864">
    <property type="protein sequence ID" value="CCE64668.1"/>
    <property type="molecule type" value="Genomic_DNA"/>
</dbReference>
<dbReference type="KEGG" id="tpf:TPHA_0I01640"/>
<feature type="region of interest" description="Disordered" evidence="1">
    <location>
        <begin position="1"/>
        <end position="30"/>
    </location>
</feature>
<dbReference type="GeneID" id="11532815"/>
<protein>
    <submittedName>
        <fullName evidence="2">Uncharacterized protein</fullName>
    </submittedName>
</protein>
<sequence length="165" mass="19335">MESLKIDDSNTDNEVFTKQNGKKDQAVTKPIAIDSTTGEVVVRKSTGKAKIRKGQSEEEYQNQLDHYFNVEKGPTITEDNWMDSIDPLDMLNDNIENDLSIKNVRHKLTSFCERYYYYKRYQECYNLAIKLREKYQAINKKNKMDREIEGLDYLIDKCILKGDIS</sequence>
<dbReference type="Proteomes" id="UP000005666">
    <property type="component" value="Chromosome 9"/>
</dbReference>
<accession>G8BXP0</accession>
<reference evidence="2 3" key="1">
    <citation type="journal article" date="2011" name="Proc. Natl. Acad. Sci. U.S.A.">
        <title>Evolutionary erosion of yeast sex chromosomes by mating-type switching accidents.</title>
        <authorList>
            <person name="Gordon J.L."/>
            <person name="Armisen D."/>
            <person name="Proux-Wera E."/>
            <person name="Oheigeartaigh S.S."/>
            <person name="Byrne K.P."/>
            <person name="Wolfe K.H."/>
        </authorList>
    </citation>
    <scope>NUCLEOTIDE SEQUENCE [LARGE SCALE GENOMIC DNA]</scope>
    <source>
        <strain evidence="3">ATCC 24235 / CBS 4417 / NBRC 1672 / NRRL Y-8282 / UCD 70-5</strain>
    </source>
</reference>
<evidence type="ECO:0000313" key="2">
    <source>
        <dbReference type="EMBL" id="CCE64668.1"/>
    </source>
</evidence>
<name>G8BXP0_TETPH</name>
<dbReference type="HOGENOM" id="CLU_125620_0_0_1"/>
<gene>
    <name evidence="2" type="primary">TPHA0I01640</name>
    <name evidence="2" type="ordered locus">TPHA_0I01640</name>
</gene>
<keyword evidence="3" id="KW-1185">Reference proteome</keyword>
<dbReference type="OMA" id="EYMIERC"/>
<evidence type="ECO:0000313" key="3">
    <source>
        <dbReference type="Proteomes" id="UP000005666"/>
    </source>
</evidence>
<proteinExistence type="predicted"/>
<evidence type="ECO:0000256" key="1">
    <source>
        <dbReference type="SAM" id="MobiDB-lite"/>
    </source>
</evidence>
<dbReference type="eggNOG" id="ENOG502S12S">
    <property type="taxonomic scope" value="Eukaryota"/>
</dbReference>